<organism evidence="1">
    <name type="scientific">Podoviridae sp. ctEmK1</name>
    <dbReference type="NCBI Taxonomy" id="2827727"/>
    <lineage>
        <taxon>Viruses</taxon>
        <taxon>Duplodnaviria</taxon>
        <taxon>Heunggongvirae</taxon>
        <taxon>Uroviricota</taxon>
        <taxon>Caudoviricetes</taxon>
    </lineage>
</organism>
<sequence>MKIRLQDAIKTCANTPCKTCEYNKNGECIAKINGDIPRDFLGYYCLCKTVPELAKALYTNEEIEL</sequence>
<dbReference type="EMBL" id="BK032531">
    <property type="protein sequence ID" value="DAF46136.1"/>
    <property type="molecule type" value="Genomic_DNA"/>
</dbReference>
<evidence type="ECO:0000313" key="1">
    <source>
        <dbReference type="EMBL" id="DAF46136.1"/>
    </source>
</evidence>
<proteinExistence type="predicted"/>
<accession>A0A8S5S5C9</accession>
<protein>
    <submittedName>
        <fullName evidence="1">Uncharacterized protein</fullName>
    </submittedName>
</protein>
<reference evidence="1" key="1">
    <citation type="journal article" date="2021" name="Proc. Natl. Acad. Sci. U.S.A.">
        <title>A Catalog of Tens of Thousands of Viruses from Human Metagenomes Reveals Hidden Associations with Chronic Diseases.</title>
        <authorList>
            <person name="Tisza M.J."/>
            <person name="Buck C.B."/>
        </authorList>
    </citation>
    <scope>NUCLEOTIDE SEQUENCE</scope>
    <source>
        <strain evidence="1">CtEmK1</strain>
    </source>
</reference>
<name>A0A8S5S5C9_9CAUD</name>